<name>A0ABM8A0Z7_STRNI</name>
<proteinExistence type="predicted"/>
<organism evidence="2 3">
    <name type="scientific">Streptomyces nigrescens</name>
    <dbReference type="NCBI Taxonomy" id="1920"/>
    <lineage>
        <taxon>Bacteria</taxon>
        <taxon>Bacillati</taxon>
        <taxon>Actinomycetota</taxon>
        <taxon>Actinomycetes</taxon>
        <taxon>Kitasatosporales</taxon>
        <taxon>Streptomycetaceae</taxon>
        <taxon>Streptomyces</taxon>
    </lineage>
</organism>
<feature type="region of interest" description="Disordered" evidence="1">
    <location>
        <begin position="95"/>
        <end position="125"/>
    </location>
</feature>
<keyword evidence="3" id="KW-1185">Reference proteome</keyword>
<dbReference type="Proteomes" id="UP001059597">
    <property type="component" value="Chromosome"/>
</dbReference>
<protein>
    <submittedName>
        <fullName evidence="2">Uncharacterized protein</fullName>
    </submittedName>
</protein>
<dbReference type="EMBL" id="AP026073">
    <property type="protein sequence ID" value="BDM72285.1"/>
    <property type="molecule type" value="Genomic_DNA"/>
</dbReference>
<evidence type="ECO:0000256" key="1">
    <source>
        <dbReference type="SAM" id="MobiDB-lite"/>
    </source>
</evidence>
<dbReference type="Gene3D" id="1.25.40.10">
    <property type="entry name" value="Tetratricopeptide repeat domain"/>
    <property type="match status" value="1"/>
</dbReference>
<gene>
    <name evidence="2" type="ORF">HEK616_57720</name>
</gene>
<evidence type="ECO:0000313" key="3">
    <source>
        <dbReference type="Proteomes" id="UP001059597"/>
    </source>
</evidence>
<sequence>MNAATDPHGPAPWPHALLDVAALRRAGARPVPFRQFVLKVRPCPARRGTWRAVGPDHPWTLGCAVNAANARSLVGQVVDAAELSGTTAQRAARTLGGTHPLSLASRTVAGPRRRSSGWDFEPQPI</sequence>
<accession>A0ABM8A0Z7</accession>
<reference evidence="2" key="1">
    <citation type="submission" date="2022-06" db="EMBL/GenBank/DDBJ databases">
        <title>Complete genome sequence of Streptomyces nigrescens HEK616.</title>
        <authorList>
            <person name="Asamizu S."/>
            <person name="Onaka H."/>
        </authorList>
    </citation>
    <scope>NUCLEOTIDE SEQUENCE</scope>
    <source>
        <strain evidence="2">HEK616</strain>
    </source>
</reference>
<evidence type="ECO:0000313" key="2">
    <source>
        <dbReference type="EMBL" id="BDM72285.1"/>
    </source>
</evidence>
<dbReference type="InterPro" id="IPR011990">
    <property type="entry name" value="TPR-like_helical_dom_sf"/>
</dbReference>
<dbReference type="RefSeq" id="WP_261955733.1">
    <property type="nucleotide sequence ID" value="NZ_AP026073.1"/>
</dbReference>